<evidence type="ECO:0000256" key="1">
    <source>
        <dbReference type="SAM" id="Phobius"/>
    </source>
</evidence>
<name>X1LBL6_9ZZZZ</name>
<feature type="transmembrane region" description="Helical" evidence="1">
    <location>
        <begin position="6"/>
        <end position="24"/>
    </location>
</feature>
<gene>
    <name evidence="2" type="ORF">S06H3_19022</name>
</gene>
<proteinExistence type="predicted"/>
<evidence type="ECO:0000313" key="2">
    <source>
        <dbReference type="EMBL" id="GAI03256.1"/>
    </source>
</evidence>
<protein>
    <submittedName>
        <fullName evidence="2">Uncharacterized protein</fullName>
    </submittedName>
</protein>
<feature type="non-terminal residue" evidence="2">
    <location>
        <position position="36"/>
    </location>
</feature>
<dbReference type="EMBL" id="BARV01009689">
    <property type="protein sequence ID" value="GAI03256.1"/>
    <property type="molecule type" value="Genomic_DNA"/>
</dbReference>
<dbReference type="AlphaFoldDB" id="X1LBL6"/>
<organism evidence="2">
    <name type="scientific">marine sediment metagenome</name>
    <dbReference type="NCBI Taxonomy" id="412755"/>
    <lineage>
        <taxon>unclassified sequences</taxon>
        <taxon>metagenomes</taxon>
        <taxon>ecological metagenomes</taxon>
    </lineage>
</organism>
<comment type="caution">
    <text evidence="2">The sequence shown here is derived from an EMBL/GenBank/DDBJ whole genome shotgun (WGS) entry which is preliminary data.</text>
</comment>
<keyword evidence="1" id="KW-0472">Membrane</keyword>
<keyword evidence="1" id="KW-1133">Transmembrane helix</keyword>
<sequence>MDIFSILVIITGAANLFLGYLVLVRGVKNKITYSLS</sequence>
<keyword evidence="1" id="KW-0812">Transmembrane</keyword>
<accession>X1LBL6</accession>
<reference evidence="2" key="1">
    <citation type="journal article" date="2014" name="Front. Microbiol.">
        <title>High frequency of phylogenetically diverse reductive dehalogenase-homologous genes in deep subseafloor sedimentary metagenomes.</title>
        <authorList>
            <person name="Kawai M."/>
            <person name="Futagami T."/>
            <person name="Toyoda A."/>
            <person name="Takaki Y."/>
            <person name="Nishi S."/>
            <person name="Hori S."/>
            <person name="Arai W."/>
            <person name="Tsubouchi T."/>
            <person name="Morono Y."/>
            <person name="Uchiyama I."/>
            <person name="Ito T."/>
            <person name="Fujiyama A."/>
            <person name="Inagaki F."/>
            <person name="Takami H."/>
        </authorList>
    </citation>
    <scope>NUCLEOTIDE SEQUENCE</scope>
    <source>
        <strain evidence="2">Expedition CK06-06</strain>
    </source>
</reference>